<reference evidence="5 6" key="1">
    <citation type="submission" date="2013-11" db="EMBL/GenBank/DDBJ databases">
        <title>Complete genome sequence of Clostridum sp. M2/40.</title>
        <authorList>
            <person name="Wibberg D."/>
            <person name="Puehler A."/>
            <person name="Schlueter A."/>
        </authorList>
    </citation>
    <scope>NUCLEOTIDE SEQUENCE [LARGE SCALE GENOMIC DNA]</scope>
    <source>
        <strain evidence="6">M2/40</strain>
    </source>
</reference>
<dbReference type="SUPFAM" id="SSF53067">
    <property type="entry name" value="Actin-like ATPase domain"/>
    <property type="match status" value="2"/>
</dbReference>
<dbReference type="InterPro" id="IPR029047">
    <property type="entry name" value="HSP70_peptide-bd_sf"/>
</dbReference>
<evidence type="ECO:0000313" key="6">
    <source>
        <dbReference type="Proteomes" id="UP000019426"/>
    </source>
</evidence>
<evidence type="ECO:0000256" key="4">
    <source>
        <dbReference type="RuleBase" id="RU003322"/>
    </source>
</evidence>
<keyword evidence="6" id="KW-1185">Reference proteome</keyword>
<organism evidence="5 6">
    <name type="scientific">Clostridium bornimense</name>
    <dbReference type="NCBI Taxonomy" id="1216932"/>
    <lineage>
        <taxon>Bacteria</taxon>
        <taxon>Bacillati</taxon>
        <taxon>Bacillota</taxon>
        <taxon>Clostridia</taxon>
        <taxon>Eubacteriales</taxon>
        <taxon>Clostridiaceae</taxon>
        <taxon>Clostridium</taxon>
    </lineage>
</organism>
<dbReference type="HOGENOM" id="CLU_005965_2_4_9"/>
<dbReference type="PANTHER" id="PTHR19375">
    <property type="entry name" value="HEAT SHOCK PROTEIN 70KDA"/>
    <property type="match status" value="1"/>
</dbReference>
<dbReference type="Gene3D" id="3.30.420.40">
    <property type="match status" value="2"/>
</dbReference>
<sequence>MGGERQIYVAIDLGTTNTVLTLGKRNIDNTFGTEVIEIPQFDATKNLIQSKLLPSVLYIDNDERKYVGKIGKWMRENSSNRVVYNSKRFIGTDSRWKIGETVIGPVDVATEILKVCSNTIKRYTMGREIKGVTITVPASFNTDQINDTVEAAIRAGFKRKSITTISEPTAALIDYINIQSKRIQEDRDVDFSELKRILVFDIGGGTCDIAIIDVVQDENNLSFKEIAVGRYDDLGGVDFDTWAANYLLNKFAQERKLNINEISEVQKNHMINQLIIFAEQAKERISSEVENMEFMGIEKNNDEISFTKSIPDFYNDEICEFSLTKREFDLSTKPLYYKPTKVIKDQRELPKYKNIEEPILNTLTNYNIPIASIDYVFLTGGMSKYIGVKERVKEILRKDIILSPHPMEAVSRGAAIYNYYSIEETKNDSDVNPKEILKDGGDSAVLDITKVLAEAIMIDVDEGLPEVILKANQRIPYTGQLKGKLKTSSPSGLKINLYAGKDKYDSAMRIQRSYTGSYTFPVKTGTPITIEYSIDENKHLSMEVVVEDSLNERIKIGVESDVNVYEGR</sequence>
<dbReference type="STRING" id="1216932.CM240_2376"/>
<keyword evidence="2 4" id="KW-0067">ATP-binding</keyword>
<dbReference type="KEGG" id="clt:CM240_2376"/>
<dbReference type="InterPro" id="IPR013126">
    <property type="entry name" value="Hsp_70_fam"/>
</dbReference>
<gene>
    <name evidence="5" type="ORF">CM240_2376</name>
</gene>
<protein>
    <submittedName>
        <fullName evidence="5">Chaperone protein DnaK</fullName>
    </submittedName>
</protein>
<dbReference type="Pfam" id="PF00012">
    <property type="entry name" value="HSP70"/>
    <property type="match status" value="2"/>
</dbReference>
<proteinExistence type="inferred from homology"/>
<dbReference type="GO" id="GO:0005524">
    <property type="term" value="F:ATP binding"/>
    <property type="evidence" value="ECO:0007669"/>
    <property type="project" value="UniProtKB-KW"/>
</dbReference>
<keyword evidence="1 4" id="KW-0547">Nucleotide-binding</keyword>
<dbReference type="eggNOG" id="COG0443">
    <property type="taxonomic scope" value="Bacteria"/>
</dbReference>
<dbReference type="PATRIC" id="fig|1216932.3.peg.2354"/>
<dbReference type="SUPFAM" id="SSF100920">
    <property type="entry name" value="Heat shock protein 70kD (HSP70), peptide-binding domain"/>
    <property type="match status" value="1"/>
</dbReference>
<evidence type="ECO:0000256" key="2">
    <source>
        <dbReference type="ARBA" id="ARBA00022840"/>
    </source>
</evidence>
<name>W6RYI9_9CLOT</name>
<dbReference type="EMBL" id="HG917868">
    <property type="protein sequence ID" value="CDM69513.1"/>
    <property type="molecule type" value="Genomic_DNA"/>
</dbReference>
<dbReference type="RefSeq" id="WP_051483822.1">
    <property type="nucleotide sequence ID" value="NZ_HG917868.1"/>
</dbReference>
<accession>W6RYI9</accession>
<dbReference type="AlphaFoldDB" id="W6RYI9"/>
<evidence type="ECO:0000256" key="3">
    <source>
        <dbReference type="ARBA" id="ARBA00023186"/>
    </source>
</evidence>
<dbReference type="Gene3D" id="3.90.640.10">
    <property type="entry name" value="Actin, Chain A, domain 4"/>
    <property type="match status" value="1"/>
</dbReference>
<evidence type="ECO:0000256" key="1">
    <source>
        <dbReference type="ARBA" id="ARBA00022741"/>
    </source>
</evidence>
<dbReference type="GO" id="GO:0140662">
    <property type="term" value="F:ATP-dependent protein folding chaperone"/>
    <property type="evidence" value="ECO:0007669"/>
    <property type="project" value="InterPro"/>
</dbReference>
<keyword evidence="3" id="KW-0143">Chaperone</keyword>
<dbReference type="OrthoDB" id="499700at2"/>
<dbReference type="InterPro" id="IPR043129">
    <property type="entry name" value="ATPase_NBD"/>
</dbReference>
<evidence type="ECO:0000313" key="5">
    <source>
        <dbReference type="EMBL" id="CDM69513.1"/>
    </source>
</evidence>
<comment type="similarity">
    <text evidence="4">Belongs to the heat shock protein 70 family.</text>
</comment>
<dbReference type="Proteomes" id="UP000019426">
    <property type="component" value="Chromosome M2/40_rep1"/>
</dbReference>